<keyword evidence="2" id="KW-1185">Reference proteome</keyword>
<proteinExistence type="predicted"/>
<evidence type="ECO:0008006" key="3">
    <source>
        <dbReference type="Google" id="ProtNLM"/>
    </source>
</evidence>
<reference evidence="1 2" key="1">
    <citation type="journal article" date="2023" name="Insect Mol. Biol.">
        <title>Genome sequencing provides insights into the evolution of gene families encoding plant cell wall-degrading enzymes in longhorned beetles.</title>
        <authorList>
            <person name="Shin N.R."/>
            <person name="Okamura Y."/>
            <person name="Kirsch R."/>
            <person name="Pauchet Y."/>
        </authorList>
    </citation>
    <scope>NUCLEOTIDE SEQUENCE [LARGE SCALE GENOMIC DNA]</scope>
    <source>
        <strain evidence="1">EAD_L_NR</strain>
    </source>
</reference>
<name>A0AAV8VN45_9CUCU</name>
<evidence type="ECO:0000313" key="2">
    <source>
        <dbReference type="Proteomes" id="UP001159042"/>
    </source>
</evidence>
<comment type="caution">
    <text evidence="1">The sequence shown here is derived from an EMBL/GenBank/DDBJ whole genome shotgun (WGS) entry which is preliminary data.</text>
</comment>
<dbReference type="AlphaFoldDB" id="A0AAV8VN45"/>
<dbReference type="EMBL" id="JANEYG010000054">
    <property type="protein sequence ID" value="KAJ8915397.1"/>
    <property type="molecule type" value="Genomic_DNA"/>
</dbReference>
<evidence type="ECO:0000313" key="1">
    <source>
        <dbReference type="EMBL" id="KAJ8915397.1"/>
    </source>
</evidence>
<accession>A0AAV8VN45</accession>
<sequence length="134" mass="15859">MVYNLIQPLPLLRIEQRPEQVRNENYFEETIPAYTDIQFYEHFRMSRDSAEELIQILGNAVLNPDNMRPLRKKLLFSIWVLSKQESFLATSDRFCLPDRSRRFPGVIGMIDGCHIPCKQPPVNEVDFYNRKGFH</sequence>
<gene>
    <name evidence="1" type="ORF">NQ315_008285</name>
</gene>
<protein>
    <recommendedName>
        <fullName evidence="3">Nuclease HARBI1</fullName>
    </recommendedName>
</protein>
<organism evidence="1 2">
    <name type="scientific">Exocentrus adspersus</name>
    <dbReference type="NCBI Taxonomy" id="1586481"/>
    <lineage>
        <taxon>Eukaryota</taxon>
        <taxon>Metazoa</taxon>
        <taxon>Ecdysozoa</taxon>
        <taxon>Arthropoda</taxon>
        <taxon>Hexapoda</taxon>
        <taxon>Insecta</taxon>
        <taxon>Pterygota</taxon>
        <taxon>Neoptera</taxon>
        <taxon>Endopterygota</taxon>
        <taxon>Coleoptera</taxon>
        <taxon>Polyphaga</taxon>
        <taxon>Cucujiformia</taxon>
        <taxon>Chrysomeloidea</taxon>
        <taxon>Cerambycidae</taxon>
        <taxon>Lamiinae</taxon>
        <taxon>Acanthocinini</taxon>
        <taxon>Exocentrus</taxon>
    </lineage>
</organism>
<dbReference type="Proteomes" id="UP001159042">
    <property type="component" value="Unassembled WGS sequence"/>
</dbReference>